<proteinExistence type="predicted"/>
<evidence type="ECO:0000259" key="1">
    <source>
        <dbReference type="Pfam" id="PF00534"/>
    </source>
</evidence>
<accession>A0A6J6LX20</accession>
<name>A0A6J6LX20_9ZZZZ</name>
<protein>
    <submittedName>
        <fullName evidence="4">Unannotated protein</fullName>
    </submittedName>
</protein>
<dbReference type="AlphaFoldDB" id="A0A6J6LX20"/>
<organism evidence="4">
    <name type="scientific">freshwater metagenome</name>
    <dbReference type="NCBI Taxonomy" id="449393"/>
    <lineage>
        <taxon>unclassified sequences</taxon>
        <taxon>metagenomes</taxon>
        <taxon>ecological metagenomes</taxon>
    </lineage>
</organism>
<dbReference type="Gene3D" id="3.40.50.2000">
    <property type="entry name" value="Glycogen Phosphorylase B"/>
    <property type="match status" value="2"/>
</dbReference>
<evidence type="ECO:0000313" key="4">
    <source>
        <dbReference type="EMBL" id="CAB4666407.1"/>
    </source>
</evidence>
<gene>
    <name evidence="3" type="ORF">UFOPK1353_00560</name>
    <name evidence="4" type="ORF">UFOPK2292_00578</name>
</gene>
<dbReference type="Pfam" id="PF13477">
    <property type="entry name" value="Glyco_trans_4_2"/>
    <property type="match status" value="1"/>
</dbReference>
<dbReference type="InterPro" id="IPR028098">
    <property type="entry name" value="Glyco_trans_4-like_N"/>
</dbReference>
<dbReference type="GO" id="GO:0016757">
    <property type="term" value="F:glycosyltransferase activity"/>
    <property type="evidence" value="ECO:0007669"/>
    <property type="project" value="InterPro"/>
</dbReference>
<dbReference type="EMBL" id="CAEZWU010000067">
    <property type="protein sequence ID" value="CAB4666407.1"/>
    <property type="molecule type" value="Genomic_DNA"/>
</dbReference>
<dbReference type="CDD" id="cd03808">
    <property type="entry name" value="GT4_CapM-like"/>
    <property type="match status" value="1"/>
</dbReference>
<dbReference type="EMBL" id="CAEZSE010000072">
    <property type="protein sequence ID" value="CAB4534542.1"/>
    <property type="molecule type" value="Genomic_DNA"/>
</dbReference>
<reference evidence="4" key="1">
    <citation type="submission" date="2020-05" db="EMBL/GenBank/DDBJ databases">
        <authorList>
            <person name="Chiriac C."/>
            <person name="Salcher M."/>
            <person name="Ghai R."/>
            <person name="Kavagutti S V."/>
        </authorList>
    </citation>
    <scope>NUCLEOTIDE SEQUENCE</scope>
</reference>
<feature type="domain" description="Glycosyl transferase family 1" evidence="1">
    <location>
        <begin position="189"/>
        <end position="355"/>
    </location>
</feature>
<dbReference type="Pfam" id="PF00534">
    <property type="entry name" value="Glycos_transf_1"/>
    <property type="match status" value="1"/>
</dbReference>
<dbReference type="InterPro" id="IPR001296">
    <property type="entry name" value="Glyco_trans_1"/>
</dbReference>
<dbReference type="SUPFAM" id="SSF53756">
    <property type="entry name" value="UDP-Glycosyltransferase/glycogen phosphorylase"/>
    <property type="match status" value="1"/>
</dbReference>
<sequence length="383" mass="42491">MSDSEQKKRVLFIFTEDWAFSALFLDRAVAARQAGFEVAVHVRCTTHREIIEREGLRVIPHNISRSGTNPFSALWSILKLAKVFREFKPNIVHLIAIKPIVLGSLAGFFYPKAKIINAPVGMGYLFASNDLRARVLRPAVRLMLGTLLGRRDATTIIENSDDLTSLVEGEFLDRNQIVLIRGTGVNLEVFKASPEPEGNKVVVLVARMLIDKGVFEFVESANVIRKTHPDIEFWLVGDVDLGNPASLTSQQLQDWATSGAIKWLGYRNDVAEILKQCHIVCLPSYREGFGKVFVEAGATQRAVVATNVPGCREAVEDGRNGLLVEPKNVEALTAALIRLLDDDQLRLKMAAEGRHRAENEFSSATINKQTIAVYQQVLKSSSL</sequence>
<evidence type="ECO:0000313" key="3">
    <source>
        <dbReference type="EMBL" id="CAB4534542.1"/>
    </source>
</evidence>
<evidence type="ECO:0000259" key="2">
    <source>
        <dbReference type="Pfam" id="PF13477"/>
    </source>
</evidence>
<dbReference type="PANTHER" id="PTHR12526:SF638">
    <property type="entry name" value="SPORE COAT PROTEIN SA"/>
    <property type="match status" value="1"/>
</dbReference>
<dbReference type="PANTHER" id="PTHR12526">
    <property type="entry name" value="GLYCOSYLTRANSFERASE"/>
    <property type="match status" value="1"/>
</dbReference>
<feature type="domain" description="Glycosyltransferase subfamily 4-like N-terminal" evidence="2">
    <location>
        <begin position="9"/>
        <end position="144"/>
    </location>
</feature>